<dbReference type="EMBL" id="BTGU01000288">
    <property type="protein sequence ID" value="GMN66107.1"/>
    <property type="molecule type" value="Genomic_DNA"/>
</dbReference>
<proteinExistence type="predicted"/>
<sequence length="203" mass="23119">MPMQLKLVYPPKHSEFDPIESFEYSSPRRTSINRGLAHLFSINISSNHNLTTHIPRSPDRDKAIDEQASWDIQGLDNPTPTGSQNTRRPQRRRGARAQHKPTQTEILAWNIQSLTNTVRVLVDIFRESQNIQLHQAQEEAAKSTPTRQPMSAGRPQKDDRQRYGLEQVGAVDPPFTLMIMVTPYLTRFKMPSVAPYDSSTDAD</sequence>
<dbReference type="AlphaFoldDB" id="A0AA88E179"/>
<protein>
    <submittedName>
        <fullName evidence="2">Uncharacterized protein</fullName>
    </submittedName>
</protein>
<dbReference type="Proteomes" id="UP001187192">
    <property type="component" value="Unassembled WGS sequence"/>
</dbReference>
<evidence type="ECO:0000313" key="4">
    <source>
        <dbReference type="Proteomes" id="UP001187192"/>
    </source>
</evidence>
<gene>
    <name evidence="2" type="ORF">TIFTF001_035169</name>
    <name evidence="3" type="ORF">TIFTF001_035192</name>
</gene>
<feature type="region of interest" description="Disordered" evidence="1">
    <location>
        <begin position="135"/>
        <end position="161"/>
    </location>
</feature>
<organism evidence="2 4">
    <name type="scientific">Ficus carica</name>
    <name type="common">Common fig</name>
    <dbReference type="NCBI Taxonomy" id="3494"/>
    <lineage>
        <taxon>Eukaryota</taxon>
        <taxon>Viridiplantae</taxon>
        <taxon>Streptophyta</taxon>
        <taxon>Embryophyta</taxon>
        <taxon>Tracheophyta</taxon>
        <taxon>Spermatophyta</taxon>
        <taxon>Magnoliopsida</taxon>
        <taxon>eudicotyledons</taxon>
        <taxon>Gunneridae</taxon>
        <taxon>Pentapetalae</taxon>
        <taxon>rosids</taxon>
        <taxon>fabids</taxon>
        <taxon>Rosales</taxon>
        <taxon>Moraceae</taxon>
        <taxon>Ficeae</taxon>
        <taxon>Ficus</taxon>
    </lineage>
</organism>
<dbReference type="EMBL" id="BTGU01000289">
    <property type="protein sequence ID" value="GMN66121.1"/>
    <property type="molecule type" value="Genomic_DNA"/>
</dbReference>
<evidence type="ECO:0000313" key="3">
    <source>
        <dbReference type="EMBL" id="GMN66121.1"/>
    </source>
</evidence>
<feature type="compositionally biased region" description="Basic residues" evidence="1">
    <location>
        <begin position="88"/>
        <end position="99"/>
    </location>
</feature>
<name>A0AA88E179_FICCA</name>
<evidence type="ECO:0000256" key="1">
    <source>
        <dbReference type="SAM" id="MobiDB-lite"/>
    </source>
</evidence>
<reference evidence="2" key="1">
    <citation type="submission" date="2023-07" db="EMBL/GenBank/DDBJ databases">
        <title>draft genome sequence of fig (Ficus carica).</title>
        <authorList>
            <person name="Takahashi T."/>
            <person name="Nishimura K."/>
        </authorList>
    </citation>
    <scope>NUCLEOTIDE SEQUENCE</scope>
</reference>
<evidence type="ECO:0000313" key="2">
    <source>
        <dbReference type="EMBL" id="GMN66107.1"/>
    </source>
</evidence>
<keyword evidence="4" id="KW-1185">Reference proteome</keyword>
<accession>A0AA88E179</accession>
<comment type="caution">
    <text evidence="2">The sequence shown here is derived from an EMBL/GenBank/DDBJ whole genome shotgun (WGS) entry which is preliminary data.</text>
</comment>
<feature type="region of interest" description="Disordered" evidence="1">
    <location>
        <begin position="70"/>
        <end position="101"/>
    </location>
</feature>
<feature type="compositionally biased region" description="Polar residues" evidence="1">
    <location>
        <begin position="76"/>
        <end position="86"/>
    </location>
</feature>